<comment type="caution">
    <text evidence="2">The sequence shown here is derived from an EMBL/GenBank/DDBJ whole genome shotgun (WGS) entry which is preliminary data.</text>
</comment>
<name>A0AAN7TD08_9PEZI</name>
<evidence type="ECO:0000256" key="1">
    <source>
        <dbReference type="SAM" id="MobiDB-lite"/>
    </source>
</evidence>
<dbReference type="AlphaFoldDB" id="A0AAN7TD08"/>
<protein>
    <submittedName>
        <fullName evidence="2">Uncharacterized protein</fullName>
    </submittedName>
</protein>
<gene>
    <name evidence="2" type="ORF">LTR62_007036</name>
</gene>
<dbReference type="EMBL" id="JAVRRL010000064">
    <property type="protein sequence ID" value="KAK5109476.1"/>
    <property type="molecule type" value="Genomic_DNA"/>
</dbReference>
<reference evidence="2" key="1">
    <citation type="submission" date="2023-08" db="EMBL/GenBank/DDBJ databases">
        <title>Black Yeasts Isolated from many extreme environments.</title>
        <authorList>
            <person name="Coleine C."/>
            <person name="Stajich J.E."/>
            <person name="Selbmann L."/>
        </authorList>
    </citation>
    <scope>NUCLEOTIDE SEQUENCE</scope>
    <source>
        <strain evidence="2">CCFEE 5401</strain>
    </source>
</reference>
<proteinExistence type="predicted"/>
<feature type="compositionally biased region" description="Low complexity" evidence="1">
    <location>
        <begin position="25"/>
        <end position="67"/>
    </location>
</feature>
<sequence length="222" mass="25085">MDRKPRRGQGYPPGSLSQVNNPCQTGSGQNTTQTTTTTMTRNRTYQLQAHQQQQQQQQQQQRAQASQPLANPTRQAVALPQISGGRARQAAAAQGQMHLQEFDLRTQEMLMSASQSACPRGYSYYKCNDGYLCGGGNHFISDEQVDMVMYGVARLPHIECVNDVCEPWTRTIAPPPDGWQEPMHWDPDTRIMTPLMPMPLRYDGTPWPMTFMLLEYLQRGGH</sequence>
<organism evidence="2 3">
    <name type="scientific">Meristemomyces frigidus</name>
    <dbReference type="NCBI Taxonomy" id="1508187"/>
    <lineage>
        <taxon>Eukaryota</taxon>
        <taxon>Fungi</taxon>
        <taxon>Dikarya</taxon>
        <taxon>Ascomycota</taxon>
        <taxon>Pezizomycotina</taxon>
        <taxon>Dothideomycetes</taxon>
        <taxon>Dothideomycetidae</taxon>
        <taxon>Mycosphaerellales</taxon>
        <taxon>Teratosphaeriaceae</taxon>
        <taxon>Meristemomyces</taxon>
    </lineage>
</organism>
<feature type="region of interest" description="Disordered" evidence="1">
    <location>
        <begin position="1"/>
        <end position="75"/>
    </location>
</feature>
<feature type="compositionally biased region" description="Polar residues" evidence="1">
    <location>
        <begin position="15"/>
        <end position="24"/>
    </location>
</feature>
<evidence type="ECO:0000313" key="3">
    <source>
        <dbReference type="Proteomes" id="UP001310890"/>
    </source>
</evidence>
<dbReference type="Proteomes" id="UP001310890">
    <property type="component" value="Unassembled WGS sequence"/>
</dbReference>
<accession>A0AAN7TD08</accession>
<evidence type="ECO:0000313" key="2">
    <source>
        <dbReference type="EMBL" id="KAK5109476.1"/>
    </source>
</evidence>